<dbReference type="InterPro" id="IPR006364">
    <property type="entry name" value="CobI/CbiL/CobIJ_dom"/>
</dbReference>
<dbReference type="SUPFAM" id="SSF53790">
    <property type="entry name" value="Tetrapyrrole methylase"/>
    <property type="match status" value="2"/>
</dbReference>
<dbReference type="Gene3D" id="3.40.1010.10">
    <property type="entry name" value="Cobalt-precorrin-4 Transmethylase, Domain 1"/>
    <property type="match status" value="2"/>
</dbReference>
<feature type="domain" description="Tetrapyrrole methylase" evidence="7">
    <location>
        <begin position="4"/>
        <end position="216"/>
    </location>
</feature>
<reference evidence="8 9" key="1">
    <citation type="submission" date="2021-06" db="EMBL/GenBank/DDBJ databases">
        <title>Actinoplanes lichenicola sp. nov., and Actinoplanes ovalisporus sp. nov., isolated from lichen in Thailand.</title>
        <authorList>
            <person name="Saeng-In P."/>
            <person name="Kanchanasin P."/>
            <person name="Yuki M."/>
            <person name="Kudo T."/>
            <person name="Ohkuma M."/>
            <person name="Phongsopitanun W."/>
            <person name="Tanasupawat S."/>
        </authorList>
    </citation>
    <scope>NUCLEOTIDE SEQUENCE [LARGE SCALE GENOMIC DNA]</scope>
    <source>
        <strain evidence="8 9">NBRC 110975</strain>
    </source>
</reference>
<dbReference type="Proteomes" id="UP001519654">
    <property type="component" value="Unassembled WGS sequence"/>
</dbReference>
<organism evidence="8 9">
    <name type="scientific">Paractinoplanes bogorensis</name>
    <dbReference type="NCBI Taxonomy" id="1610840"/>
    <lineage>
        <taxon>Bacteria</taxon>
        <taxon>Bacillati</taxon>
        <taxon>Actinomycetota</taxon>
        <taxon>Actinomycetes</taxon>
        <taxon>Micromonosporales</taxon>
        <taxon>Micromonosporaceae</taxon>
        <taxon>Paractinoplanes</taxon>
    </lineage>
</organism>
<dbReference type="CDD" id="cd11645">
    <property type="entry name" value="Precorrin_2_C20_MT"/>
    <property type="match status" value="1"/>
</dbReference>
<dbReference type="InterPro" id="IPR051810">
    <property type="entry name" value="Precorrin_MeTrfase"/>
</dbReference>
<comment type="pathway">
    <text evidence="1">Cofactor biosynthesis; adenosylcobalamin biosynthesis.</text>
</comment>
<keyword evidence="5 8" id="KW-0808">Transferase</keyword>
<dbReference type="InterPro" id="IPR035996">
    <property type="entry name" value="4pyrrol_Methylase_sf"/>
</dbReference>
<dbReference type="InterPro" id="IPR014776">
    <property type="entry name" value="4pyrrole_Mease_sub2"/>
</dbReference>
<evidence type="ECO:0000313" key="9">
    <source>
        <dbReference type="Proteomes" id="UP001519654"/>
    </source>
</evidence>
<keyword evidence="4 8" id="KW-0489">Methyltransferase</keyword>
<feature type="domain" description="Tetrapyrrole methylase" evidence="7">
    <location>
        <begin position="245"/>
        <end position="453"/>
    </location>
</feature>
<dbReference type="InterPro" id="IPR006363">
    <property type="entry name" value="Cbl_synth_CobJ/CibH_dom"/>
</dbReference>
<comment type="caution">
    <text evidence="8">The sequence shown here is derived from an EMBL/GenBank/DDBJ whole genome shotgun (WGS) entry which is preliminary data.</text>
</comment>
<dbReference type="GO" id="GO:0032259">
    <property type="term" value="P:methylation"/>
    <property type="evidence" value="ECO:0007669"/>
    <property type="project" value="UniProtKB-KW"/>
</dbReference>
<dbReference type="InterPro" id="IPR014777">
    <property type="entry name" value="4pyrrole_Mease_sub1"/>
</dbReference>
<dbReference type="EC" id="2.1.1.130" evidence="8"/>
<dbReference type="NCBIfam" id="TIGR01466">
    <property type="entry name" value="cobJ_cbiH"/>
    <property type="match status" value="1"/>
</dbReference>
<dbReference type="EMBL" id="JAHKKG010000001">
    <property type="protein sequence ID" value="MBU2662599.1"/>
    <property type="molecule type" value="Genomic_DNA"/>
</dbReference>
<dbReference type="RefSeq" id="WP_215784529.1">
    <property type="nucleotide sequence ID" value="NZ_JAHKKG010000001.1"/>
</dbReference>
<dbReference type="PANTHER" id="PTHR47036:SF1">
    <property type="entry name" value="COBALT-FACTOR III C(17)-METHYLTRANSFERASE-RELATED"/>
    <property type="match status" value="1"/>
</dbReference>
<evidence type="ECO:0000259" key="7">
    <source>
        <dbReference type="Pfam" id="PF00590"/>
    </source>
</evidence>
<name>A0ABS5YIP7_9ACTN</name>
<dbReference type="InterPro" id="IPR000878">
    <property type="entry name" value="4pyrrol_Mease"/>
</dbReference>
<keyword evidence="3" id="KW-0169">Cobalamin biosynthesis</keyword>
<comment type="similarity">
    <text evidence="2">Belongs to the precorrin methyltransferase family.</text>
</comment>
<proteinExistence type="inferred from homology"/>
<dbReference type="NCBIfam" id="NF004647">
    <property type="entry name" value="PRK05990.1"/>
    <property type="match status" value="1"/>
</dbReference>
<evidence type="ECO:0000256" key="2">
    <source>
        <dbReference type="ARBA" id="ARBA00005879"/>
    </source>
</evidence>
<dbReference type="NCBIfam" id="TIGR01467">
    <property type="entry name" value="cobI_cbiL"/>
    <property type="match status" value="1"/>
</dbReference>
<sequence length="491" mass="52438">MKGKLYGVGVGPGDPELITLKAARLIENADVIAYHAARHGRSNARAIAAGLLKDTQIEEPLIYPVTTGETDHPGGYQGAIDEFYAEAAARLAAHLDAGRDVVVLAEGDPFFYGSYMHMHKRLSHSYETQVVPGITSVSAASAVLGRPLMERDEVLTVLPGTLPPAELAARLAATDSAAVMKLGRTFDGVRAALERAGRLDDAFYVERATTDRERHAPLADVDADSVPYFSLALVPSGRPSRKAGKVTVVGLGPGDPMWLTAEARGVLAAADDLIGYQPYLDRVATRTHQRKHPSDNRVEAERAAFALDLAKRGRNVAVVSSGDPGVFAMAAAVLEVSEDPQWKDVEVRIVPGLTAAQAVASRAGAPLGHDFCVISLSDRLKPWSQIASRLEHAARADLVIAVYNPASKSRRQQLVDARALLLEHRAGSTPVVVGRDVGGPQESVRVTTLAELDPATVDMRCLLIIGSSQTRAIGRGDGTTFVYTPRTYPTE</sequence>
<accession>A0ABS5YIP7</accession>
<evidence type="ECO:0000256" key="1">
    <source>
        <dbReference type="ARBA" id="ARBA00004953"/>
    </source>
</evidence>
<keyword evidence="9" id="KW-1185">Reference proteome</keyword>
<evidence type="ECO:0000256" key="5">
    <source>
        <dbReference type="ARBA" id="ARBA00022679"/>
    </source>
</evidence>
<evidence type="ECO:0000256" key="3">
    <source>
        <dbReference type="ARBA" id="ARBA00022573"/>
    </source>
</evidence>
<gene>
    <name evidence="8" type="ORF">KOI35_03685</name>
</gene>
<protein>
    <submittedName>
        <fullName evidence="8">Precorrin-2 C(20)-methyltransferase</fullName>
        <ecNumber evidence="8">2.1.1.130</ecNumber>
    </submittedName>
</protein>
<dbReference type="InterPro" id="IPR012382">
    <property type="entry name" value="CobI/CbiL"/>
</dbReference>
<evidence type="ECO:0000256" key="4">
    <source>
        <dbReference type="ARBA" id="ARBA00022603"/>
    </source>
</evidence>
<dbReference type="GO" id="GO:0030788">
    <property type="term" value="F:precorrin-2 C20-methyltransferase activity"/>
    <property type="evidence" value="ECO:0007669"/>
    <property type="project" value="UniProtKB-EC"/>
</dbReference>
<dbReference type="Gene3D" id="3.30.950.10">
    <property type="entry name" value="Methyltransferase, Cobalt-precorrin-4 Transmethylase, Domain 2"/>
    <property type="match status" value="2"/>
</dbReference>
<keyword evidence="6" id="KW-0949">S-adenosyl-L-methionine</keyword>
<dbReference type="Pfam" id="PF00590">
    <property type="entry name" value="TP_methylase"/>
    <property type="match status" value="2"/>
</dbReference>
<dbReference type="CDD" id="cd11646">
    <property type="entry name" value="Precorrin_3B_C17_MT"/>
    <property type="match status" value="1"/>
</dbReference>
<dbReference type="PANTHER" id="PTHR47036">
    <property type="entry name" value="COBALT-FACTOR III C(17)-METHYLTRANSFERASE-RELATED"/>
    <property type="match status" value="1"/>
</dbReference>
<evidence type="ECO:0000256" key="6">
    <source>
        <dbReference type="ARBA" id="ARBA00022691"/>
    </source>
</evidence>
<evidence type="ECO:0000313" key="8">
    <source>
        <dbReference type="EMBL" id="MBU2662599.1"/>
    </source>
</evidence>